<sequence length="86" mass="8328">MLIRMFAAVLVTGLLAVCTGGTASGSTGPSVANVNTFTTANSGSDAGNDSLLEIDRSGNVAKGDGSPGSDIINKATGSAPVMSPGK</sequence>
<proteinExistence type="predicted"/>
<evidence type="ECO:0000256" key="1">
    <source>
        <dbReference type="SAM" id="MobiDB-lite"/>
    </source>
</evidence>
<evidence type="ECO:0000256" key="2">
    <source>
        <dbReference type="SAM" id="SignalP"/>
    </source>
</evidence>
<evidence type="ECO:0000313" key="3">
    <source>
        <dbReference type="EMBL" id="MXQ66797.1"/>
    </source>
</evidence>
<feature type="signal peptide" evidence="2">
    <location>
        <begin position="1"/>
        <end position="23"/>
    </location>
</feature>
<dbReference type="AlphaFoldDB" id="A0A6I4W9E4"/>
<evidence type="ECO:0008006" key="5">
    <source>
        <dbReference type="Google" id="ProtNLM"/>
    </source>
</evidence>
<dbReference type="RefSeq" id="WP_161104994.1">
    <property type="nucleotide sequence ID" value="NZ_JBHLYI010000003.1"/>
</dbReference>
<dbReference type="OrthoDB" id="3483803at2"/>
<name>A0A6I4W9E4_9ACTN</name>
<reference evidence="3 4" key="1">
    <citation type="submission" date="2019-12" db="EMBL/GenBank/DDBJ databases">
        <title>Nocardia macrotermitis sp. nov. and Nocardia aurantia sp. nov., isolated from the gut of the fungus growing-termite Macrotermes natalensis.</title>
        <authorList>
            <person name="Christine B."/>
            <person name="Rene B."/>
        </authorList>
    </citation>
    <scope>NUCLEOTIDE SEQUENCE [LARGE SCALE GENOMIC DNA]</scope>
    <source>
        <strain evidence="3 4">DSM 102126</strain>
    </source>
</reference>
<protein>
    <recommendedName>
        <fullName evidence="5">DUF320 domain-containing protein</fullName>
    </recommendedName>
</protein>
<accession>A0A6I4W9E4</accession>
<evidence type="ECO:0000313" key="4">
    <source>
        <dbReference type="Proteomes" id="UP000431901"/>
    </source>
</evidence>
<gene>
    <name evidence="3" type="ORF">GQ466_22525</name>
</gene>
<dbReference type="Proteomes" id="UP000431901">
    <property type="component" value="Unassembled WGS sequence"/>
</dbReference>
<dbReference type="EMBL" id="WUTW01000005">
    <property type="protein sequence ID" value="MXQ66797.1"/>
    <property type="molecule type" value="Genomic_DNA"/>
</dbReference>
<keyword evidence="2" id="KW-0732">Signal</keyword>
<feature type="chain" id="PRO_5039196508" description="DUF320 domain-containing protein" evidence="2">
    <location>
        <begin position="24"/>
        <end position="86"/>
    </location>
</feature>
<comment type="caution">
    <text evidence="3">The sequence shown here is derived from an EMBL/GenBank/DDBJ whole genome shotgun (WGS) entry which is preliminary data.</text>
</comment>
<organism evidence="3 4">
    <name type="scientific">Actinomadura rayongensis</name>
    <dbReference type="NCBI Taxonomy" id="1429076"/>
    <lineage>
        <taxon>Bacteria</taxon>
        <taxon>Bacillati</taxon>
        <taxon>Actinomycetota</taxon>
        <taxon>Actinomycetes</taxon>
        <taxon>Streptosporangiales</taxon>
        <taxon>Thermomonosporaceae</taxon>
        <taxon>Actinomadura</taxon>
    </lineage>
</organism>
<feature type="region of interest" description="Disordered" evidence="1">
    <location>
        <begin position="56"/>
        <end position="86"/>
    </location>
</feature>
<keyword evidence="4" id="KW-1185">Reference proteome</keyword>